<feature type="repeat" description="TPR" evidence="2">
    <location>
        <begin position="43"/>
        <end position="76"/>
    </location>
</feature>
<dbReference type="OMA" id="MGECYYY"/>
<evidence type="ECO:0000313" key="4">
    <source>
        <dbReference type="EnsemblMetazoa" id="tetur44g00130.1"/>
    </source>
</evidence>
<dbReference type="eggNOG" id="KOG1174">
    <property type="taxonomic scope" value="Eukaryota"/>
</dbReference>
<dbReference type="PROSITE" id="PS50005">
    <property type="entry name" value="TPR"/>
    <property type="match status" value="2"/>
</dbReference>
<dbReference type="GO" id="GO:0051301">
    <property type="term" value="P:cell division"/>
    <property type="evidence" value="ECO:0007669"/>
    <property type="project" value="TreeGrafter"/>
</dbReference>
<feature type="compositionally biased region" description="Acidic residues" evidence="3">
    <location>
        <begin position="576"/>
        <end position="600"/>
    </location>
</feature>
<dbReference type="GO" id="GO:0005680">
    <property type="term" value="C:anaphase-promoting complex"/>
    <property type="evidence" value="ECO:0007669"/>
    <property type="project" value="TreeGrafter"/>
</dbReference>
<dbReference type="Pfam" id="PF13432">
    <property type="entry name" value="TPR_16"/>
    <property type="match status" value="1"/>
</dbReference>
<accession>T1L5A8</accession>
<dbReference type="Gene3D" id="1.25.40.10">
    <property type="entry name" value="Tetratricopeptide repeat domain"/>
    <property type="match status" value="4"/>
</dbReference>
<dbReference type="AlphaFoldDB" id="T1L5A8"/>
<dbReference type="GO" id="GO:0016567">
    <property type="term" value="P:protein ubiquitination"/>
    <property type="evidence" value="ECO:0007669"/>
    <property type="project" value="TreeGrafter"/>
</dbReference>
<evidence type="ECO:0000256" key="3">
    <source>
        <dbReference type="SAM" id="MobiDB-lite"/>
    </source>
</evidence>
<keyword evidence="5" id="KW-1185">Reference proteome</keyword>
<dbReference type="PANTHER" id="PTHR12558">
    <property type="entry name" value="CELL DIVISION CYCLE 16,23,27"/>
    <property type="match status" value="1"/>
</dbReference>
<evidence type="ECO:0000256" key="2">
    <source>
        <dbReference type="PROSITE-ProRule" id="PRU00339"/>
    </source>
</evidence>
<dbReference type="PANTHER" id="PTHR12558:SF36">
    <property type="entry name" value="ANAPHASE-PROMOTING COMPLEX SUBUNIT 7"/>
    <property type="match status" value="1"/>
</dbReference>
<dbReference type="SMART" id="SM00028">
    <property type="entry name" value="TPR"/>
    <property type="match status" value="6"/>
</dbReference>
<dbReference type="KEGG" id="tut:107370399"/>
<dbReference type="EnsemblMetazoa" id="tetur44g00130.1">
    <property type="protein sequence ID" value="tetur44g00130.1"/>
    <property type="gene ID" value="tetur44g00130"/>
</dbReference>
<protein>
    <recommendedName>
        <fullName evidence="6">Anaphase-promoting complex subunit 7</fullName>
    </recommendedName>
</protein>
<dbReference type="EMBL" id="CAEY01001235">
    <property type="status" value="NOT_ANNOTATED_CDS"/>
    <property type="molecule type" value="Genomic_DNA"/>
</dbReference>
<dbReference type="Pfam" id="PF13181">
    <property type="entry name" value="TPR_8"/>
    <property type="match status" value="1"/>
</dbReference>
<evidence type="ECO:0008006" key="6">
    <source>
        <dbReference type="Google" id="ProtNLM"/>
    </source>
</evidence>
<feature type="region of interest" description="Disordered" evidence="3">
    <location>
        <begin position="568"/>
        <end position="606"/>
    </location>
</feature>
<evidence type="ECO:0000313" key="5">
    <source>
        <dbReference type="Proteomes" id="UP000015104"/>
    </source>
</evidence>
<dbReference type="HOGENOM" id="CLU_026953_0_1_1"/>
<dbReference type="InterPro" id="IPR019734">
    <property type="entry name" value="TPR_rpt"/>
</dbReference>
<dbReference type="Pfam" id="PF14559">
    <property type="entry name" value="TPR_19"/>
    <property type="match status" value="2"/>
</dbReference>
<dbReference type="InterPro" id="IPR011990">
    <property type="entry name" value="TPR-like_helical_dom_sf"/>
</dbReference>
<dbReference type="Proteomes" id="UP000015104">
    <property type="component" value="Unassembled WGS sequence"/>
</dbReference>
<reference evidence="5" key="1">
    <citation type="submission" date="2011-08" db="EMBL/GenBank/DDBJ databases">
        <authorList>
            <person name="Rombauts S."/>
        </authorList>
    </citation>
    <scope>NUCLEOTIDE SEQUENCE</scope>
    <source>
        <strain evidence="5">London</strain>
    </source>
</reference>
<reference evidence="4" key="2">
    <citation type="submission" date="2015-06" db="UniProtKB">
        <authorList>
            <consortium name="EnsemblMetazoa"/>
        </authorList>
    </citation>
    <scope>IDENTIFICATION</scope>
</reference>
<feature type="repeat" description="TPR" evidence="2">
    <location>
        <begin position="228"/>
        <end position="261"/>
    </location>
</feature>
<dbReference type="STRING" id="32264.T1L5A8"/>
<gene>
    <name evidence="4" type="primary">107370399</name>
</gene>
<dbReference type="GO" id="GO:0045842">
    <property type="term" value="P:positive regulation of mitotic metaphase/anaphase transition"/>
    <property type="evidence" value="ECO:0007669"/>
    <property type="project" value="TreeGrafter"/>
</dbReference>
<evidence type="ECO:0000256" key="1">
    <source>
        <dbReference type="ARBA" id="ARBA00022803"/>
    </source>
</evidence>
<proteinExistence type="predicted"/>
<organism evidence="4 5">
    <name type="scientific">Tetranychus urticae</name>
    <name type="common">Two-spotted spider mite</name>
    <dbReference type="NCBI Taxonomy" id="32264"/>
    <lineage>
        <taxon>Eukaryota</taxon>
        <taxon>Metazoa</taxon>
        <taxon>Ecdysozoa</taxon>
        <taxon>Arthropoda</taxon>
        <taxon>Chelicerata</taxon>
        <taxon>Arachnida</taxon>
        <taxon>Acari</taxon>
        <taxon>Acariformes</taxon>
        <taxon>Trombidiformes</taxon>
        <taxon>Prostigmata</taxon>
        <taxon>Eleutherengona</taxon>
        <taxon>Raphignathae</taxon>
        <taxon>Tetranychoidea</taxon>
        <taxon>Tetranychidae</taxon>
        <taxon>Tetranychus</taxon>
    </lineage>
</organism>
<dbReference type="OrthoDB" id="308440at2759"/>
<dbReference type="SUPFAM" id="SSF48452">
    <property type="entry name" value="TPR-like"/>
    <property type="match status" value="2"/>
</dbReference>
<name>T1L5A8_TETUR</name>
<keyword evidence="1 2" id="KW-0802">TPR repeat</keyword>
<sequence>MNIFQTVKHLHQEGLYSNIVQLLNLTLPQFSCYLDNLLPQKEYQIYIYLGDAYFHEGDYCKAEKSYQFALDLRKTFAKNKKKSQNSWLIDVASEVDIKCKLSQCYLKMNQISNATWILESIPQKQRTAKIHNILGDIYLKEKKELLAIACYKEALKECPLALQIIVNLIKLGLKPNELLNMVNIAGSPNLEWLSIWIKAQCSLHSPDVSQASALFQQLLSLNHFRNNPDILRSLGEALYYSGNYKKAISAFKKAHISDPLSIKGLDFYAACLFRDFQMKELEKLANEMLPKCDSNCGNVESAEPWIVLGYYCLGVERNDRNNKRDHKEIRMIDGRTTKAQHFVEKACELSFNSIEALILGGLVELQVHTYRLDDEISKRLNERANIRKDLMKEDPFKEARKYFKEALDVSPYRFEALKGLTDVYLAENKRSQASSIIATAFKLLGQNPRTLTLYAEVLLSDPDKGSNKKNARTSLEKAIKIDPGYLPAVYLLVTIYTEDKKVDKAIETLLNAIEKESNEKLHRLLGDCYKEKNEQDKALHHHNIASKLEVNYGANCIASQRLEHPSCRSGAAEASIEIEDEPEMEDEPQESENDIDESEADGLGWT</sequence>